<dbReference type="OrthoDB" id="9332038at2759"/>
<dbReference type="FunFam" id="1.10.510.10:FF:000117">
    <property type="entry name" value="dual specificity tyrosine-phosphorylation-regulated kinase 1A isoform X1"/>
    <property type="match status" value="1"/>
</dbReference>
<evidence type="ECO:0000313" key="16">
    <source>
        <dbReference type="EMBL" id="CAD7646032.1"/>
    </source>
</evidence>
<feature type="domain" description="Protein kinase" evidence="15">
    <location>
        <begin position="126"/>
        <end position="436"/>
    </location>
</feature>
<keyword evidence="17" id="KW-1185">Reference proteome</keyword>
<keyword evidence="6 13" id="KW-0547">Nucleotide-binding</keyword>
<dbReference type="GO" id="GO:0004712">
    <property type="term" value="F:protein serine/threonine/tyrosine kinase activity"/>
    <property type="evidence" value="ECO:0007669"/>
    <property type="project" value="UniProtKB-EC"/>
</dbReference>
<sequence length="866" mass="94753">MYGRLVTQDKMVALAAQQASVGQKPAVTEDIASVVGLNSAPVATRIAPFKYRESHTAPLRKLSVDLIKTYKHINEVYYAKKKRRAQQTQGDDNASHKKERKLFNDGYDDDNHDYIIRNGEKFFERYEIDSLIGKGSFGQVVKAYDHDDQCHVAIKIIKNKKPFLNQAQIEVKLLELMNNHEGNGTSYSIGKDKIVFELLSYNLYDLLRNTNFRGVSLNLTRKFAQQMCTALMFLSNPELSIIHCDLKPENILLCSPKRSAIKIVDFGSSCQLGKRIYQYIQSRFYRSPEVLLGIPYDMSIDMWSLGCILVEMHTGEPLFSGANEVDQMNKIVEVLGLPPKPIVDQAHKARKYFDKLPDGSNVLKKTKDGKKYKAPGARKLTDILGVELGGPGGRRLGEPGHSVSDYLKFKDLILRMLDYNPKTRITPHNALQHSFFRRTSDGSTNTSNSTSSSPAIEQGLLSPSAMGCAGQCPTDYPTHQHFGHSLHGYHLQNSYTQTGGPFHVISDGLMPNSSALNASLHHMVCSSAMDCESPVTSTTGGMALNFHDSRLGSKAWAPITPTNSLTSPPHSLTSPTLYNHSSQTQHLRLNNISHANGANGSNSQPHPHHSSRTAPPVQPFTRQPARHPNHNTQQPPHTPSAASANSHQQLPHTTSSLQVAAISSSCPSASSTSSSSHNNPLTPLTQSLQKSNSNSMTSPASSGSSSDFSVPMDTSANTPAFAPAFVQQNPTTFQGMTAFQTTSYPSGAHSLFKSPGYHLNPTPNATLGSATHAFSQVVPLHQPLHHSLGSPAVTSSTLGQQQRQTTTGLVESVLKRSRQSYTSDETVDRDESSPMVMVHDSLPSLSLPLLPPLPTPGQHSISRPQH</sequence>
<keyword evidence="8 13" id="KW-0067">ATP-binding</keyword>
<reference evidence="16" key="1">
    <citation type="submission" date="2020-11" db="EMBL/GenBank/DDBJ databases">
        <authorList>
            <person name="Tran Van P."/>
        </authorList>
    </citation>
    <scope>NUCLEOTIDE SEQUENCE</scope>
</reference>
<dbReference type="EMBL" id="OC917066">
    <property type="protein sequence ID" value="CAD7646032.1"/>
    <property type="molecule type" value="Genomic_DNA"/>
</dbReference>
<evidence type="ECO:0000256" key="3">
    <source>
        <dbReference type="ARBA" id="ARBA00013203"/>
    </source>
</evidence>
<dbReference type="InterPro" id="IPR044131">
    <property type="entry name" value="PKc_DYR1A/1B"/>
</dbReference>
<comment type="subcellular location">
    <subcellularLocation>
        <location evidence="1">Nucleus</location>
    </subcellularLocation>
</comment>
<feature type="compositionally biased region" description="Low complexity" evidence="14">
    <location>
        <begin position="663"/>
        <end position="676"/>
    </location>
</feature>
<evidence type="ECO:0000256" key="1">
    <source>
        <dbReference type="ARBA" id="ARBA00004123"/>
    </source>
</evidence>
<dbReference type="EMBL" id="CAJPVJ010002241">
    <property type="protein sequence ID" value="CAG2165990.1"/>
    <property type="molecule type" value="Genomic_DNA"/>
</dbReference>
<dbReference type="GO" id="GO:0005524">
    <property type="term" value="F:ATP binding"/>
    <property type="evidence" value="ECO:0007669"/>
    <property type="project" value="UniProtKB-UniRule"/>
</dbReference>
<dbReference type="CDD" id="cd14226">
    <property type="entry name" value="PKc_DYRK1"/>
    <property type="match status" value="1"/>
</dbReference>
<keyword evidence="5" id="KW-0808">Transferase</keyword>
<evidence type="ECO:0000256" key="2">
    <source>
        <dbReference type="ARBA" id="ARBA00008867"/>
    </source>
</evidence>
<dbReference type="Pfam" id="PF00069">
    <property type="entry name" value="Pkinase"/>
    <property type="match status" value="1"/>
</dbReference>
<comment type="similarity">
    <text evidence="2">Belongs to the protein kinase superfamily. CMGC Ser/Thr protein kinase family. MNB/DYRK subfamily.</text>
</comment>
<feature type="compositionally biased region" description="Polar residues" evidence="14">
    <location>
        <begin position="630"/>
        <end position="662"/>
    </location>
</feature>
<dbReference type="SMART" id="SM00220">
    <property type="entry name" value="S_TKc"/>
    <property type="match status" value="1"/>
</dbReference>
<dbReference type="PROSITE" id="PS00108">
    <property type="entry name" value="PROTEIN_KINASE_ST"/>
    <property type="match status" value="1"/>
</dbReference>
<evidence type="ECO:0000256" key="10">
    <source>
        <dbReference type="ARBA" id="ARBA00049003"/>
    </source>
</evidence>
<dbReference type="PROSITE" id="PS50011">
    <property type="entry name" value="PROTEIN_KINASE_DOM"/>
    <property type="match status" value="1"/>
</dbReference>
<evidence type="ECO:0000256" key="13">
    <source>
        <dbReference type="PROSITE-ProRule" id="PRU10141"/>
    </source>
</evidence>
<feature type="compositionally biased region" description="Polar residues" evidence="14">
    <location>
        <begin position="593"/>
        <end position="605"/>
    </location>
</feature>
<dbReference type="SUPFAM" id="SSF56112">
    <property type="entry name" value="Protein kinase-like (PK-like)"/>
    <property type="match status" value="1"/>
</dbReference>
<dbReference type="PROSITE" id="PS00107">
    <property type="entry name" value="PROTEIN_KINASE_ATP"/>
    <property type="match status" value="1"/>
</dbReference>
<evidence type="ECO:0000256" key="14">
    <source>
        <dbReference type="SAM" id="MobiDB-lite"/>
    </source>
</evidence>
<evidence type="ECO:0000256" key="6">
    <source>
        <dbReference type="ARBA" id="ARBA00022741"/>
    </source>
</evidence>
<evidence type="ECO:0000313" key="17">
    <source>
        <dbReference type="Proteomes" id="UP000728032"/>
    </source>
</evidence>
<gene>
    <name evidence="16" type="ORF">ONB1V03_LOCUS5522</name>
</gene>
<keyword evidence="9" id="KW-0539">Nucleus</keyword>
<evidence type="ECO:0000256" key="4">
    <source>
        <dbReference type="ARBA" id="ARBA00022527"/>
    </source>
</evidence>
<dbReference type="AlphaFoldDB" id="A0A7R9QIG4"/>
<dbReference type="InterPro" id="IPR017441">
    <property type="entry name" value="Protein_kinase_ATP_BS"/>
</dbReference>
<dbReference type="PANTHER" id="PTHR24058">
    <property type="entry name" value="DUAL SPECIFICITY PROTEIN KINASE"/>
    <property type="match status" value="1"/>
</dbReference>
<feature type="compositionally biased region" description="Low complexity" evidence="14">
    <location>
        <begin position="441"/>
        <end position="453"/>
    </location>
</feature>
<feature type="region of interest" description="Disordered" evidence="14">
    <location>
        <begin position="438"/>
        <end position="460"/>
    </location>
</feature>
<feature type="region of interest" description="Disordered" evidence="14">
    <location>
        <begin position="593"/>
        <end position="715"/>
    </location>
</feature>
<feature type="region of interest" description="Disordered" evidence="14">
    <location>
        <begin position="785"/>
        <end position="809"/>
    </location>
</feature>
<feature type="compositionally biased region" description="Low complexity" evidence="14">
    <location>
        <begin position="794"/>
        <end position="809"/>
    </location>
</feature>
<feature type="compositionally biased region" description="Polar residues" evidence="14">
    <location>
        <begin position="857"/>
        <end position="866"/>
    </location>
</feature>
<evidence type="ECO:0000256" key="5">
    <source>
        <dbReference type="ARBA" id="ARBA00022679"/>
    </source>
</evidence>
<name>A0A7R9QIG4_9ACAR</name>
<dbReference type="InterPro" id="IPR008271">
    <property type="entry name" value="Ser/Thr_kinase_AS"/>
</dbReference>
<dbReference type="InterPro" id="IPR011009">
    <property type="entry name" value="Kinase-like_dom_sf"/>
</dbReference>
<evidence type="ECO:0000259" key="15">
    <source>
        <dbReference type="PROSITE" id="PS50011"/>
    </source>
</evidence>
<keyword evidence="4" id="KW-0723">Serine/threonine-protein kinase</keyword>
<evidence type="ECO:0000256" key="8">
    <source>
        <dbReference type="ARBA" id="ARBA00022840"/>
    </source>
</evidence>
<dbReference type="GO" id="GO:0004674">
    <property type="term" value="F:protein serine/threonine kinase activity"/>
    <property type="evidence" value="ECO:0007669"/>
    <property type="project" value="UniProtKB-KW"/>
</dbReference>
<organism evidence="16">
    <name type="scientific">Oppiella nova</name>
    <dbReference type="NCBI Taxonomy" id="334625"/>
    <lineage>
        <taxon>Eukaryota</taxon>
        <taxon>Metazoa</taxon>
        <taxon>Ecdysozoa</taxon>
        <taxon>Arthropoda</taxon>
        <taxon>Chelicerata</taxon>
        <taxon>Arachnida</taxon>
        <taxon>Acari</taxon>
        <taxon>Acariformes</taxon>
        <taxon>Sarcoptiformes</taxon>
        <taxon>Oribatida</taxon>
        <taxon>Brachypylina</taxon>
        <taxon>Oppioidea</taxon>
        <taxon>Oppiidae</taxon>
        <taxon>Oppiella</taxon>
    </lineage>
</organism>
<evidence type="ECO:0000256" key="7">
    <source>
        <dbReference type="ARBA" id="ARBA00022777"/>
    </source>
</evidence>
<evidence type="ECO:0000256" key="11">
    <source>
        <dbReference type="ARBA" id="ARBA00049308"/>
    </source>
</evidence>
<comment type="catalytic activity">
    <reaction evidence="10">
        <text>L-seryl-[protein] + ATP = O-phospho-L-seryl-[protein] + ADP + H(+)</text>
        <dbReference type="Rhea" id="RHEA:17989"/>
        <dbReference type="Rhea" id="RHEA-COMP:9863"/>
        <dbReference type="Rhea" id="RHEA-COMP:11604"/>
        <dbReference type="ChEBI" id="CHEBI:15378"/>
        <dbReference type="ChEBI" id="CHEBI:29999"/>
        <dbReference type="ChEBI" id="CHEBI:30616"/>
        <dbReference type="ChEBI" id="CHEBI:83421"/>
        <dbReference type="ChEBI" id="CHEBI:456216"/>
        <dbReference type="EC" id="2.7.12.1"/>
    </reaction>
</comment>
<dbReference type="InterPro" id="IPR000719">
    <property type="entry name" value="Prot_kinase_dom"/>
</dbReference>
<comment type="catalytic activity">
    <reaction evidence="12">
        <text>L-tyrosyl-[protein] + ATP = O-phospho-L-tyrosyl-[protein] + ADP + H(+)</text>
        <dbReference type="Rhea" id="RHEA:10596"/>
        <dbReference type="Rhea" id="RHEA-COMP:10136"/>
        <dbReference type="Rhea" id="RHEA-COMP:20101"/>
        <dbReference type="ChEBI" id="CHEBI:15378"/>
        <dbReference type="ChEBI" id="CHEBI:30616"/>
        <dbReference type="ChEBI" id="CHEBI:46858"/>
        <dbReference type="ChEBI" id="CHEBI:61978"/>
        <dbReference type="ChEBI" id="CHEBI:456216"/>
        <dbReference type="EC" id="2.7.12.1"/>
    </reaction>
</comment>
<dbReference type="GO" id="GO:0005634">
    <property type="term" value="C:nucleus"/>
    <property type="evidence" value="ECO:0007669"/>
    <property type="project" value="UniProtKB-SubCell"/>
</dbReference>
<dbReference type="Gene3D" id="1.10.510.10">
    <property type="entry name" value="Transferase(Phosphotransferase) domain 1"/>
    <property type="match status" value="1"/>
</dbReference>
<evidence type="ECO:0000256" key="12">
    <source>
        <dbReference type="ARBA" id="ARBA00051680"/>
    </source>
</evidence>
<keyword evidence="7" id="KW-0418">Kinase</keyword>
<feature type="compositionally biased region" description="Polar residues" evidence="14">
    <location>
        <begin position="677"/>
        <end position="690"/>
    </location>
</feature>
<dbReference type="PANTHER" id="PTHR24058:SF28">
    <property type="entry name" value="SERINE_THREONINE-PROTEIN KINASE MINIBRAIN"/>
    <property type="match status" value="1"/>
</dbReference>
<feature type="region of interest" description="Disordered" evidence="14">
    <location>
        <begin position="81"/>
        <end position="105"/>
    </location>
</feature>
<comment type="catalytic activity">
    <reaction evidence="11">
        <text>L-threonyl-[protein] + ATP = O-phospho-L-threonyl-[protein] + ADP + H(+)</text>
        <dbReference type="Rhea" id="RHEA:46608"/>
        <dbReference type="Rhea" id="RHEA-COMP:11060"/>
        <dbReference type="Rhea" id="RHEA-COMP:11605"/>
        <dbReference type="ChEBI" id="CHEBI:15378"/>
        <dbReference type="ChEBI" id="CHEBI:30013"/>
        <dbReference type="ChEBI" id="CHEBI:30616"/>
        <dbReference type="ChEBI" id="CHEBI:61977"/>
        <dbReference type="ChEBI" id="CHEBI:456216"/>
        <dbReference type="EC" id="2.7.12.1"/>
    </reaction>
</comment>
<feature type="region of interest" description="Disordered" evidence="14">
    <location>
        <begin position="847"/>
        <end position="866"/>
    </location>
</feature>
<feature type="binding site" evidence="13">
    <location>
        <position position="155"/>
    </location>
    <ligand>
        <name>ATP</name>
        <dbReference type="ChEBI" id="CHEBI:30616"/>
    </ligand>
</feature>
<feature type="compositionally biased region" description="Low complexity" evidence="14">
    <location>
        <begin position="691"/>
        <end position="709"/>
    </location>
</feature>
<proteinExistence type="inferred from homology"/>
<protein>
    <recommendedName>
        <fullName evidence="3">dual-specificity kinase</fullName>
        <ecNumber evidence="3">2.7.12.1</ecNumber>
    </recommendedName>
</protein>
<accession>A0A7R9QIG4</accession>
<dbReference type="Gene3D" id="3.30.200.20">
    <property type="entry name" value="Phosphorylase Kinase, domain 1"/>
    <property type="match status" value="1"/>
</dbReference>
<dbReference type="InterPro" id="IPR050494">
    <property type="entry name" value="Ser_Thr_dual-spec_kinase"/>
</dbReference>
<dbReference type="EC" id="2.7.12.1" evidence="3"/>
<dbReference type="Proteomes" id="UP000728032">
    <property type="component" value="Unassembled WGS sequence"/>
</dbReference>
<evidence type="ECO:0000256" key="9">
    <source>
        <dbReference type="ARBA" id="ARBA00023242"/>
    </source>
</evidence>